<proteinExistence type="predicted"/>
<accession>A0ACB9EZD5</accession>
<reference evidence="2" key="1">
    <citation type="journal article" date="2022" name="Mol. Ecol. Resour.">
        <title>The genomes of chicory, endive, great burdock and yacon provide insights into Asteraceae palaeo-polyploidization history and plant inulin production.</title>
        <authorList>
            <person name="Fan W."/>
            <person name="Wang S."/>
            <person name="Wang H."/>
            <person name="Wang A."/>
            <person name="Jiang F."/>
            <person name="Liu H."/>
            <person name="Zhao H."/>
            <person name="Xu D."/>
            <person name="Zhang Y."/>
        </authorList>
    </citation>
    <scope>NUCLEOTIDE SEQUENCE [LARGE SCALE GENOMIC DNA]</scope>
    <source>
        <strain evidence="2">cv. Punajuju</strain>
    </source>
</reference>
<evidence type="ECO:0000313" key="1">
    <source>
        <dbReference type="EMBL" id="KAI3764324.1"/>
    </source>
</evidence>
<keyword evidence="2" id="KW-1185">Reference proteome</keyword>
<dbReference type="EMBL" id="CM042011">
    <property type="protein sequence ID" value="KAI3764324.1"/>
    <property type="molecule type" value="Genomic_DNA"/>
</dbReference>
<gene>
    <name evidence="1" type="ORF">L2E82_14331</name>
</gene>
<protein>
    <submittedName>
        <fullName evidence="1">Uncharacterized protein</fullName>
    </submittedName>
</protein>
<comment type="caution">
    <text evidence="1">The sequence shown here is derived from an EMBL/GenBank/DDBJ whole genome shotgun (WGS) entry which is preliminary data.</text>
</comment>
<dbReference type="Proteomes" id="UP001055811">
    <property type="component" value="Linkage Group LG03"/>
</dbReference>
<reference evidence="1 2" key="2">
    <citation type="journal article" date="2022" name="Mol. Ecol. Resour.">
        <title>The genomes of chicory, endive, great burdock and yacon provide insights into Asteraceae paleo-polyploidization history and plant inulin production.</title>
        <authorList>
            <person name="Fan W."/>
            <person name="Wang S."/>
            <person name="Wang H."/>
            <person name="Wang A."/>
            <person name="Jiang F."/>
            <person name="Liu H."/>
            <person name="Zhao H."/>
            <person name="Xu D."/>
            <person name="Zhang Y."/>
        </authorList>
    </citation>
    <scope>NUCLEOTIDE SEQUENCE [LARGE SCALE GENOMIC DNA]</scope>
    <source>
        <strain evidence="2">cv. Punajuju</strain>
        <tissue evidence="1">Leaves</tissue>
    </source>
</reference>
<name>A0ACB9EZD5_CICIN</name>
<organism evidence="1 2">
    <name type="scientific">Cichorium intybus</name>
    <name type="common">Chicory</name>
    <dbReference type="NCBI Taxonomy" id="13427"/>
    <lineage>
        <taxon>Eukaryota</taxon>
        <taxon>Viridiplantae</taxon>
        <taxon>Streptophyta</taxon>
        <taxon>Embryophyta</taxon>
        <taxon>Tracheophyta</taxon>
        <taxon>Spermatophyta</taxon>
        <taxon>Magnoliopsida</taxon>
        <taxon>eudicotyledons</taxon>
        <taxon>Gunneridae</taxon>
        <taxon>Pentapetalae</taxon>
        <taxon>asterids</taxon>
        <taxon>campanulids</taxon>
        <taxon>Asterales</taxon>
        <taxon>Asteraceae</taxon>
        <taxon>Cichorioideae</taxon>
        <taxon>Cichorieae</taxon>
        <taxon>Cichoriinae</taxon>
        <taxon>Cichorium</taxon>
    </lineage>
</organism>
<sequence length="148" mass="16585">MITQQSSTPHNFSRFSPATRSRQNGNSLELGRARLTYQGQRDGLPKRAGLSSFLLVRQQILDSGSHHVPTSGTVAEIKDYRKRLLHRFSSFHLSLLPAPYFPAPSIFLSGQPIPQFIRSKSVRDLLPTFGYITSPNSYSQVVLRDTSP</sequence>
<evidence type="ECO:0000313" key="2">
    <source>
        <dbReference type="Proteomes" id="UP001055811"/>
    </source>
</evidence>